<evidence type="ECO:0000313" key="2">
    <source>
        <dbReference type="EMBL" id="UOF00632.1"/>
    </source>
</evidence>
<gene>
    <name evidence="2" type="ORF">MNR06_13090</name>
</gene>
<name>A0ABY4C9P7_9BACT</name>
<reference evidence="2" key="1">
    <citation type="submission" date="2022-03" db="EMBL/GenBank/DDBJ databases">
        <title>Genome Identification and Characterization of new species Bdellovibrio reynosense LBG001 sp. nov. from a Mexico soil sample.</title>
        <authorList>
            <person name="Camilli A."/>
            <person name="Ajao Y."/>
            <person name="Guo X."/>
        </authorList>
    </citation>
    <scope>NUCLEOTIDE SEQUENCE</scope>
    <source>
        <strain evidence="2">LBG001</strain>
    </source>
</reference>
<dbReference type="RefSeq" id="WP_243536776.1">
    <property type="nucleotide sequence ID" value="NZ_CP093442.1"/>
</dbReference>
<evidence type="ECO:0000256" key="1">
    <source>
        <dbReference type="SAM" id="MobiDB-lite"/>
    </source>
</evidence>
<dbReference type="InterPro" id="IPR045468">
    <property type="entry name" value="DUF6496"/>
</dbReference>
<feature type="compositionally biased region" description="Basic residues" evidence="1">
    <location>
        <begin position="133"/>
        <end position="156"/>
    </location>
</feature>
<accession>A0ABY4C9P7</accession>
<feature type="compositionally biased region" description="Basic residues" evidence="1">
    <location>
        <begin position="69"/>
        <end position="89"/>
    </location>
</feature>
<protein>
    <submittedName>
        <fullName evidence="2">DUF6496 domain-containing protein</fullName>
    </submittedName>
</protein>
<proteinExistence type="predicted"/>
<feature type="compositionally biased region" description="Polar residues" evidence="1">
    <location>
        <begin position="101"/>
        <end position="111"/>
    </location>
</feature>
<dbReference type="Pfam" id="PF20106">
    <property type="entry name" value="DUF6496"/>
    <property type="match status" value="1"/>
</dbReference>
<sequence>MPDKKTVKRAQKAARQGKSASTQAGEFVREEIHKVRQGKHGVRNPQQAIAIGLSEARRAGVNIPEKAGQKKTAKKSKRIAQPKTSKTRAKATLNALKKEPTSTVSEKSLSKFTKKAAKKRSSQDRHRSAMKAVKTKGKHGLVRAAKKAAHTRSAHA</sequence>
<feature type="compositionally biased region" description="Basic residues" evidence="1">
    <location>
        <begin position="1"/>
        <end position="12"/>
    </location>
</feature>
<organism evidence="2 3">
    <name type="scientific">Bdellovibrio reynosensis</name>
    <dbReference type="NCBI Taxonomy" id="2835041"/>
    <lineage>
        <taxon>Bacteria</taxon>
        <taxon>Pseudomonadati</taxon>
        <taxon>Bdellovibrionota</taxon>
        <taxon>Bdellovibrionia</taxon>
        <taxon>Bdellovibrionales</taxon>
        <taxon>Pseudobdellovibrionaceae</taxon>
        <taxon>Bdellovibrio</taxon>
    </lineage>
</organism>
<evidence type="ECO:0000313" key="3">
    <source>
        <dbReference type="Proteomes" id="UP000830116"/>
    </source>
</evidence>
<keyword evidence="3" id="KW-1185">Reference proteome</keyword>
<feature type="region of interest" description="Disordered" evidence="1">
    <location>
        <begin position="1"/>
        <end position="26"/>
    </location>
</feature>
<dbReference type="EMBL" id="CP093442">
    <property type="protein sequence ID" value="UOF00632.1"/>
    <property type="molecule type" value="Genomic_DNA"/>
</dbReference>
<feature type="region of interest" description="Disordered" evidence="1">
    <location>
        <begin position="60"/>
        <end position="156"/>
    </location>
</feature>
<dbReference type="Proteomes" id="UP000830116">
    <property type="component" value="Chromosome"/>
</dbReference>